<dbReference type="Pfam" id="PF01435">
    <property type="entry name" value="Peptidase_M48"/>
    <property type="match status" value="1"/>
</dbReference>
<evidence type="ECO:0000256" key="6">
    <source>
        <dbReference type="RuleBase" id="RU003983"/>
    </source>
</evidence>
<evidence type="ECO:0000259" key="7">
    <source>
        <dbReference type="Pfam" id="PF01435"/>
    </source>
</evidence>
<sequence>MPESVSTDLGKELRNEVLSKYDIDDYKTEKINLFTKELNFEKDVKVYVIKSRQFNAFATPGKYIFVYSGVFDKLNSYEELASLLSHEYTHIDKNHGLRSVGRSFGYEIFTSVFFSDDLKEQIFDNSNMLINLEYSRAFEKEADLNTIKLLQKENIDLNGMLSLLKIMREIEPRRISNSELSDHPNTIERIEYIEDEIEITNNNSTINYELETIFSEIKNSKYKTFYNNVYSS</sequence>
<evidence type="ECO:0000256" key="5">
    <source>
        <dbReference type="ARBA" id="ARBA00023049"/>
    </source>
</evidence>
<dbReference type="RefSeq" id="WP_068452084.1">
    <property type="nucleotide sequence ID" value="NZ_CP150660.1"/>
</dbReference>
<gene>
    <name evidence="8" type="ORF">LPB303_15180</name>
</gene>
<comment type="similarity">
    <text evidence="6">Belongs to the peptidase M48 family.</text>
</comment>
<evidence type="ECO:0000256" key="4">
    <source>
        <dbReference type="ARBA" id="ARBA00022833"/>
    </source>
</evidence>
<keyword evidence="2" id="KW-0479">Metal-binding</keyword>
<dbReference type="Proteomes" id="UP000076923">
    <property type="component" value="Unassembled WGS sequence"/>
</dbReference>
<name>A0A176T2P5_9FLAO</name>
<dbReference type="PANTHER" id="PTHR22726:SF1">
    <property type="entry name" value="METALLOENDOPEPTIDASE OMA1, MITOCHONDRIAL"/>
    <property type="match status" value="1"/>
</dbReference>
<dbReference type="InterPro" id="IPR051156">
    <property type="entry name" value="Mito/Outer_Membr_Metalloprot"/>
</dbReference>
<dbReference type="AlphaFoldDB" id="A0A176T2P5"/>
<evidence type="ECO:0000256" key="2">
    <source>
        <dbReference type="ARBA" id="ARBA00022723"/>
    </source>
</evidence>
<accession>A0A176T2P5</accession>
<comment type="cofactor">
    <cofactor evidence="6">
        <name>Zn(2+)</name>
        <dbReference type="ChEBI" id="CHEBI:29105"/>
    </cofactor>
    <text evidence="6">Binds 1 zinc ion per subunit.</text>
</comment>
<protein>
    <recommendedName>
        <fullName evidence="7">Peptidase M48 domain-containing protein</fullName>
    </recommendedName>
</protein>
<dbReference type="InterPro" id="IPR001915">
    <property type="entry name" value="Peptidase_M48"/>
</dbReference>
<reference evidence="8 9" key="1">
    <citation type="submission" date="2016-02" db="EMBL/GenBank/DDBJ databases">
        <title>Draft genome sequence of Polaribacter atrinae KACC17473.</title>
        <authorList>
            <person name="Shin S.-K."/>
            <person name="Yi H."/>
        </authorList>
    </citation>
    <scope>NUCLEOTIDE SEQUENCE [LARGE SCALE GENOMIC DNA]</scope>
    <source>
        <strain evidence="8 9">KACC 17473</strain>
    </source>
</reference>
<dbReference type="GO" id="GO:0046872">
    <property type="term" value="F:metal ion binding"/>
    <property type="evidence" value="ECO:0007669"/>
    <property type="project" value="UniProtKB-KW"/>
</dbReference>
<evidence type="ECO:0000256" key="3">
    <source>
        <dbReference type="ARBA" id="ARBA00022801"/>
    </source>
</evidence>
<keyword evidence="4 6" id="KW-0862">Zinc</keyword>
<feature type="domain" description="Peptidase M48" evidence="7">
    <location>
        <begin position="36"/>
        <end position="195"/>
    </location>
</feature>
<organism evidence="8 9">
    <name type="scientific">Polaribacter atrinae</name>
    <dbReference type="NCBI Taxonomy" id="1333662"/>
    <lineage>
        <taxon>Bacteria</taxon>
        <taxon>Pseudomonadati</taxon>
        <taxon>Bacteroidota</taxon>
        <taxon>Flavobacteriia</taxon>
        <taxon>Flavobacteriales</taxon>
        <taxon>Flavobacteriaceae</taxon>
    </lineage>
</organism>
<dbReference type="Gene3D" id="3.30.2010.10">
    <property type="entry name" value="Metalloproteases ('zincins'), catalytic domain"/>
    <property type="match status" value="1"/>
</dbReference>
<dbReference type="CDD" id="cd07332">
    <property type="entry name" value="M48C_Oma1_like"/>
    <property type="match status" value="1"/>
</dbReference>
<comment type="caution">
    <text evidence="8">The sequence shown here is derived from an EMBL/GenBank/DDBJ whole genome shotgun (WGS) entry which is preliminary data.</text>
</comment>
<evidence type="ECO:0000256" key="1">
    <source>
        <dbReference type="ARBA" id="ARBA00022670"/>
    </source>
</evidence>
<dbReference type="PANTHER" id="PTHR22726">
    <property type="entry name" value="METALLOENDOPEPTIDASE OMA1"/>
    <property type="match status" value="1"/>
</dbReference>
<keyword evidence="3 6" id="KW-0378">Hydrolase</keyword>
<keyword evidence="9" id="KW-1185">Reference proteome</keyword>
<dbReference type="EMBL" id="LVWE01000062">
    <property type="protein sequence ID" value="OAD42194.1"/>
    <property type="molecule type" value="Genomic_DNA"/>
</dbReference>
<dbReference type="GO" id="GO:0016020">
    <property type="term" value="C:membrane"/>
    <property type="evidence" value="ECO:0007669"/>
    <property type="project" value="TreeGrafter"/>
</dbReference>
<evidence type="ECO:0000313" key="8">
    <source>
        <dbReference type="EMBL" id="OAD42194.1"/>
    </source>
</evidence>
<evidence type="ECO:0000313" key="9">
    <source>
        <dbReference type="Proteomes" id="UP000076923"/>
    </source>
</evidence>
<dbReference type="STRING" id="1333662.LPB303_15180"/>
<dbReference type="GO" id="GO:0051603">
    <property type="term" value="P:proteolysis involved in protein catabolic process"/>
    <property type="evidence" value="ECO:0007669"/>
    <property type="project" value="TreeGrafter"/>
</dbReference>
<proteinExistence type="inferred from homology"/>
<keyword evidence="5 6" id="KW-0482">Metalloprotease</keyword>
<keyword evidence="1 6" id="KW-0645">Protease</keyword>
<dbReference type="GO" id="GO:0004222">
    <property type="term" value="F:metalloendopeptidase activity"/>
    <property type="evidence" value="ECO:0007669"/>
    <property type="project" value="InterPro"/>
</dbReference>